<dbReference type="InterPro" id="IPR036514">
    <property type="entry name" value="SGNH_hydro_sf"/>
</dbReference>
<comment type="caution">
    <text evidence="9">The sequence shown here is derived from an EMBL/GenBank/DDBJ whole genome shotgun (WGS) entry which is preliminary data.</text>
</comment>
<evidence type="ECO:0000256" key="7">
    <source>
        <dbReference type="ARBA" id="ARBA00023098"/>
    </source>
</evidence>
<dbReference type="GO" id="GO:0016042">
    <property type="term" value="P:lipid catabolic process"/>
    <property type="evidence" value="ECO:0007669"/>
    <property type="project" value="UniProtKB-KW"/>
</dbReference>
<dbReference type="EMBL" id="CAUOFW020008923">
    <property type="protein sequence ID" value="CAK9184295.1"/>
    <property type="molecule type" value="Genomic_DNA"/>
</dbReference>
<evidence type="ECO:0000256" key="8">
    <source>
        <dbReference type="SAM" id="SignalP"/>
    </source>
</evidence>
<accession>A0ABC8UTA3</accession>
<evidence type="ECO:0000313" key="10">
    <source>
        <dbReference type="Proteomes" id="UP001642360"/>
    </source>
</evidence>
<dbReference type="InterPro" id="IPR051238">
    <property type="entry name" value="GDSL_esterase/lipase"/>
</dbReference>
<sequence length="355" mass="38594">MACGLKICLMVFVVGNIEALVDGAPQVPCYFIFGDSLVDSGNNNVLETVAKANNLPYGVDFPGGPTGRFCNGRNIADIIAEHLGFDSHIQPFVIAQGQDILNGINYGSGGSGILDETGQQLGARISLGGQLENHQTTISKISTILGNNQSAIEHLNKCLYSVGMGSNDYINNYFMPEHYNTSRQHNPNQYASLLIQQYSLRLRALYNYGARKVVLFALGLIGCAPYELKRNIGLPCVPHINLAVNLFNNKLKVLVDNLNQQLAGAKFIYVNTTGISTTMGFGFRFSNAPCCTVSTGIGEGQCLSQQDPCPNRNEYVFFDAFHPTEAANVIMGGRAYTSQNPFDTYPVDIRGLVQL</sequence>
<protein>
    <recommendedName>
        <fullName evidence="11">GDSL esterase/lipase</fullName>
    </recommendedName>
</protein>
<name>A0ABC8UTA3_9AQUA</name>
<evidence type="ECO:0000256" key="1">
    <source>
        <dbReference type="ARBA" id="ARBA00004613"/>
    </source>
</evidence>
<comment type="similarity">
    <text evidence="2">Belongs to the 'GDSL' lipolytic enzyme family.</text>
</comment>
<dbReference type="SUPFAM" id="SSF52266">
    <property type="entry name" value="SGNH hydrolase"/>
    <property type="match status" value="1"/>
</dbReference>
<evidence type="ECO:0000256" key="5">
    <source>
        <dbReference type="ARBA" id="ARBA00022801"/>
    </source>
</evidence>
<dbReference type="InterPro" id="IPR001087">
    <property type="entry name" value="GDSL"/>
</dbReference>
<keyword evidence="5" id="KW-0378">Hydrolase</keyword>
<dbReference type="CDD" id="cd01837">
    <property type="entry name" value="SGNH_plant_lipase_like"/>
    <property type="match status" value="1"/>
</dbReference>
<keyword evidence="7" id="KW-0443">Lipid metabolism</keyword>
<dbReference type="Proteomes" id="UP001642360">
    <property type="component" value="Unassembled WGS sequence"/>
</dbReference>
<evidence type="ECO:0000256" key="6">
    <source>
        <dbReference type="ARBA" id="ARBA00022963"/>
    </source>
</evidence>
<dbReference type="AlphaFoldDB" id="A0ABC8UTA3"/>
<proteinExistence type="inferred from homology"/>
<reference evidence="9 10" key="1">
    <citation type="submission" date="2024-02" db="EMBL/GenBank/DDBJ databases">
        <authorList>
            <person name="Vignale AGUSTIN F."/>
            <person name="Sosa J E."/>
            <person name="Modenutti C."/>
        </authorList>
    </citation>
    <scope>NUCLEOTIDE SEQUENCE [LARGE SCALE GENOMIC DNA]</scope>
</reference>
<dbReference type="PANTHER" id="PTHR45650:SF80">
    <property type="entry name" value="FINGER PROTEIN, PUTATIVE-RELATED"/>
    <property type="match status" value="1"/>
</dbReference>
<comment type="subcellular location">
    <subcellularLocation>
        <location evidence="1">Secreted</location>
    </subcellularLocation>
</comment>
<evidence type="ECO:0008006" key="11">
    <source>
        <dbReference type="Google" id="ProtNLM"/>
    </source>
</evidence>
<organism evidence="9 10">
    <name type="scientific">Ilex paraguariensis</name>
    <name type="common">yerba mate</name>
    <dbReference type="NCBI Taxonomy" id="185542"/>
    <lineage>
        <taxon>Eukaryota</taxon>
        <taxon>Viridiplantae</taxon>
        <taxon>Streptophyta</taxon>
        <taxon>Embryophyta</taxon>
        <taxon>Tracheophyta</taxon>
        <taxon>Spermatophyta</taxon>
        <taxon>Magnoliopsida</taxon>
        <taxon>eudicotyledons</taxon>
        <taxon>Gunneridae</taxon>
        <taxon>Pentapetalae</taxon>
        <taxon>asterids</taxon>
        <taxon>campanulids</taxon>
        <taxon>Aquifoliales</taxon>
        <taxon>Aquifoliaceae</taxon>
        <taxon>Ilex</taxon>
    </lineage>
</organism>
<dbReference type="PANTHER" id="PTHR45650">
    <property type="entry name" value="GDSL-LIKE LIPASE/ACYLHYDROLASE-RELATED"/>
    <property type="match status" value="1"/>
</dbReference>
<evidence type="ECO:0000256" key="3">
    <source>
        <dbReference type="ARBA" id="ARBA00022525"/>
    </source>
</evidence>
<feature type="chain" id="PRO_5044841803" description="GDSL esterase/lipase" evidence="8">
    <location>
        <begin position="20"/>
        <end position="355"/>
    </location>
</feature>
<dbReference type="GO" id="GO:0016787">
    <property type="term" value="F:hydrolase activity"/>
    <property type="evidence" value="ECO:0007669"/>
    <property type="project" value="UniProtKB-KW"/>
</dbReference>
<evidence type="ECO:0000256" key="2">
    <source>
        <dbReference type="ARBA" id="ARBA00008668"/>
    </source>
</evidence>
<feature type="signal peptide" evidence="8">
    <location>
        <begin position="1"/>
        <end position="19"/>
    </location>
</feature>
<dbReference type="Gene3D" id="3.40.50.1110">
    <property type="entry name" value="SGNH hydrolase"/>
    <property type="match status" value="1"/>
</dbReference>
<evidence type="ECO:0000313" key="9">
    <source>
        <dbReference type="EMBL" id="CAK9184295.1"/>
    </source>
</evidence>
<dbReference type="GO" id="GO:0005576">
    <property type="term" value="C:extracellular region"/>
    <property type="evidence" value="ECO:0007669"/>
    <property type="project" value="UniProtKB-SubCell"/>
</dbReference>
<keyword evidence="10" id="KW-1185">Reference proteome</keyword>
<dbReference type="InterPro" id="IPR035669">
    <property type="entry name" value="SGNH_plant_lipase-like"/>
</dbReference>
<keyword evidence="3" id="KW-0964">Secreted</keyword>
<keyword evidence="6" id="KW-0442">Lipid degradation</keyword>
<dbReference type="Pfam" id="PF00657">
    <property type="entry name" value="Lipase_GDSL"/>
    <property type="match status" value="1"/>
</dbReference>
<evidence type="ECO:0000256" key="4">
    <source>
        <dbReference type="ARBA" id="ARBA00022729"/>
    </source>
</evidence>
<gene>
    <name evidence="9" type="ORF">ILEXP_LOCUS54597</name>
</gene>
<keyword evidence="4 8" id="KW-0732">Signal</keyword>